<dbReference type="Proteomes" id="UP000637628">
    <property type="component" value="Unassembled WGS sequence"/>
</dbReference>
<dbReference type="PANTHER" id="PTHR30154">
    <property type="entry name" value="LEUCINE-RESPONSIVE REGULATORY PROTEIN"/>
    <property type="match status" value="1"/>
</dbReference>
<dbReference type="PANTHER" id="PTHR30154:SF34">
    <property type="entry name" value="TRANSCRIPTIONAL REGULATOR AZLB"/>
    <property type="match status" value="1"/>
</dbReference>
<dbReference type="InterPro" id="IPR011008">
    <property type="entry name" value="Dimeric_a/b-barrel"/>
</dbReference>
<dbReference type="SUPFAM" id="SSF54909">
    <property type="entry name" value="Dimeric alpha+beta barrel"/>
    <property type="match status" value="1"/>
</dbReference>
<accession>A0ABQ3ZDV9</accession>
<feature type="domain" description="HTH asnC-type" evidence="4">
    <location>
        <begin position="1"/>
        <end position="62"/>
    </location>
</feature>
<reference evidence="5 6" key="1">
    <citation type="submission" date="2021-01" db="EMBL/GenBank/DDBJ databases">
        <title>Whole genome shotgun sequence of Actinoplanes durhamensis NBRC 14914.</title>
        <authorList>
            <person name="Komaki H."/>
            <person name="Tamura T."/>
        </authorList>
    </citation>
    <scope>NUCLEOTIDE SEQUENCE [LARGE SCALE GENOMIC DNA]</scope>
    <source>
        <strain evidence="5 6">NBRC 14914</strain>
    </source>
</reference>
<comment type="caution">
    <text evidence="5">The sequence shown here is derived from an EMBL/GenBank/DDBJ whole genome shotgun (WGS) entry which is preliminary data.</text>
</comment>
<keyword evidence="6" id="KW-1185">Reference proteome</keyword>
<dbReference type="Pfam" id="PF13412">
    <property type="entry name" value="HTH_24"/>
    <property type="match status" value="1"/>
</dbReference>
<name>A0ABQ3ZDV9_9ACTN</name>
<gene>
    <name evidence="5" type="ORF">Adu01nite_93700</name>
</gene>
<evidence type="ECO:0000256" key="3">
    <source>
        <dbReference type="ARBA" id="ARBA00023163"/>
    </source>
</evidence>
<evidence type="ECO:0000256" key="2">
    <source>
        <dbReference type="ARBA" id="ARBA00023125"/>
    </source>
</evidence>
<dbReference type="PROSITE" id="PS00519">
    <property type="entry name" value="HTH_ASNC_1"/>
    <property type="match status" value="1"/>
</dbReference>
<evidence type="ECO:0000313" key="5">
    <source>
        <dbReference type="EMBL" id="GIE08020.1"/>
    </source>
</evidence>
<dbReference type="SMART" id="SM00344">
    <property type="entry name" value="HTH_ASNC"/>
    <property type="match status" value="1"/>
</dbReference>
<dbReference type="InterPro" id="IPR019887">
    <property type="entry name" value="Tscrpt_reg_AsnC/Lrp_C"/>
</dbReference>
<dbReference type="Gene3D" id="1.10.10.10">
    <property type="entry name" value="Winged helix-like DNA-binding domain superfamily/Winged helix DNA-binding domain"/>
    <property type="match status" value="1"/>
</dbReference>
<dbReference type="EMBL" id="BOML01000098">
    <property type="protein sequence ID" value="GIE08020.1"/>
    <property type="molecule type" value="Genomic_DNA"/>
</dbReference>
<dbReference type="InterPro" id="IPR011991">
    <property type="entry name" value="ArsR-like_HTH"/>
</dbReference>
<dbReference type="SUPFAM" id="SSF46785">
    <property type="entry name" value="Winged helix' DNA-binding domain"/>
    <property type="match status" value="1"/>
</dbReference>
<dbReference type="InterPro" id="IPR019888">
    <property type="entry name" value="Tscrpt_reg_AsnC-like"/>
</dbReference>
<keyword evidence="1" id="KW-0805">Transcription regulation</keyword>
<evidence type="ECO:0000256" key="1">
    <source>
        <dbReference type="ARBA" id="ARBA00023015"/>
    </source>
</evidence>
<dbReference type="InterPro" id="IPR019885">
    <property type="entry name" value="Tscrpt_reg_HTH_AsnC-type_CS"/>
</dbReference>
<protein>
    <submittedName>
        <fullName evidence="5">AsnC family transcriptional regulator</fullName>
    </submittedName>
</protein>
<dbReference type="PRINTS" id="PR00033">
    <property type="entry name" value="HTHASNC"/>
</dbReference>
<dbReference type="InterPro" id="IPR000485">
    <property type="entry name" value="AsnC-type_HTH_dom"/>
</dbReference>
<evidence type="ECO:0000313" key="6">
    <source>
        <dbReference type="Proteomes" id="UP000637628"/>
    </source>
</evidence>
<dbReference type="Gene3D" id="3.30.70.920">
    <property type="match status" value="1"/>
</dbReference>
<dbReference type="CDD" id="cd00090">
    <property type="entry name" value="HTH_ARSR"/>
    <property type="match status" value="1"/>
</dbReference>
<organism evidence="5 6">
    <name type="scientific">Paractinoplanes durhamensis</name>
    <dbReference type="NCBI Taxonomy" id="113563"/>
    <lineage>
        <taxon>Bacteria</taxon>
        <taxon>Bacillati</taxon>
        <taxon>Actinomycetota</taxon>
        <taxon>Actinomycetes</taxon>
        <taxon>Micromonosporales</taxon>
        <taxon>Micromonosporaceae</taxon>
        <taxon>Paractinoplanes</taxon>
    </lineage>
</organism>
<dbReference type="InterPro" id="IPR036390">
    <property type="entry name" value="WH_DNA-bd_sf"/>
</dbReference>
<sequence length="150" mass="16575">MDKIDRKILALLQEDGRLSITDLAAQVGLSLSPCHRRLRELERSGVIRGYRAVIDAAAVGLTFQALVFVTMRQEDRDTLLGFEAAVAAVPNVVQAQRLFGDPDYLLRIVTADLAAYQELEDDVLATLPGVQRLNSTLVMKQIVDYRPLPG</sequence>
<dbReference type="PROSITE" id="PS50956">
    <property type="entry name" value="HTH_ASNC_2"/>
    <property type="match status" value="1"/>
</dbReference>
<keyword evidence="2" id="KW-0238">DNA-binding</keyword>
<dbReference type="RefSeq" id="WP_203735854.1">
    <property type="nucleotide sequence ID" value="NZ_BAAATX010000059.1"/>
</dbReference>
<evidence type="ECO:0000259" key="4">
    <source>
        <dbReference type="PROSITE" id="PS50956"/>
    </source>
</evidence>
<proteinExistence type="predicted"/>
<keyword evidence="3" id="KW-0804">Transcription</keyword>
<dbReference type="InterPro" id="IPR036388">
    <property type="entry name" value="WH-like_DNA-bd_sf"/>
</dbReference>
<dbReference type="Pfam" id="PF01037">
    <property type="entry name" value="AsnC_trans_reg"/>
    <property type="match status" value="1"/>
</dbReference>